<reference evidence="2 3" key="1">
    <citation type="submission" date="2024-05" db="EMBL/GenBank/DDBJ databases">
        <title>Genome Sequence and Characterization of the New Strain Purple Sulfur Bacterium of Genus Thioalkalicoccus.</title>
        <authorList>
            <person name="Bryantseva I.A."/>
            <person name="Kyndt J.A."/>
            <person name="Imhoff J.F."/>
        </authorList>
    </citation>
    <scope>NUCLEOTIDE SEQUENCE [LARGE SCALE GENOMIC DNA]</scope>
    <source>
        <strain evidence="2 3">Um2</strain>
    </source>
</reference>
<comment type="caution">
    <text evidence="2">The sequence shown here is derived from an EMBL/GenBank/DDBJ whole genome shotgun (WGS) entry which is preliminary data.</text>
</comment>
<dbReference type="SUPFAM" id="SSF51735">
    <property type="entry name" value="NAD(P)-binding Rossmann-fold domains"/>
    <property type="match status" value="1"/>
</dbReference>
<dbReference type="Pfam" id="PF13460">
    <property type="entry name" value="NAD_binding_10"/>
    <property type="match status" value="1"/>
</dbReference>
<dbReference type="InterPro" id="IPR016040">
    <property type="entry name" value="NAD(P)-bd_dom"/>
</dbReference>
<name>A0ABV4BDP5_9GAMM</name>
<dbReference type="PANTHER" id="PTHR48079">
    <property type="entry name" value="PROTEIN YEEZ"/>
    <property type="match status" value="1"/>
</dbReference>
<keyword evidence="3" id="KW-1185">Reference proteome</keyword>
<protein>
    <submittedName>
        <fullName evidence="2">NAD(P)H-binding protein</fullName>
    </submittedName>
</protein>
<evidence type="ECO:0000313" key="2">
    <source>
        <dbReference type="EMBL" id="MEY6432635.1"/>
    </source>
</evidence>
<gene>
    <name evidence="2" type="ORF">ABC977_09480</name>
</gene>
<accession>A0ABV4BDP5</accession>
<dbReference type="RefSeq" id="WP_369667020.1">
    <property type="nucleotide sequence ID" value="NZ_JBDKXB010000010.1"/>
</dbReference>
<dbReference type="InterPro" id="IPR036291">
    <property type="entry name" value="NAD(P)-bd_dom_sf"/>
</dbReference>
<evidence type="ECO:0000313" key="3">
    <source>
        <dbReference type="Proteomes" id="UP001564408"/>
    </source>
</evidence>
<evidence type="ECO:0000259" key="1">
    <source>
        <dbReference type="Pfam" id="PF13460"/>
    </source>
</evidence>
<dbReference type="Gene3D" id="3.40.50.720">
    <property type="entry name" value="NAD(P)-binding Rossmann-like Domain"/>
    <property type="match status" value="1"/>
</dbReference>
<dbReference type="InterPro" id="IPR051783">
    <property type="entry name" value="NAD(P)-dependent_oxidoreduct"/>
</dbReference>
<organism evidence="2 3">
    <name type="scientific">Thioalkalicoccus limnaeus</name>
    <dbReference type="NCBI Taxonomy" id="120681"/>
    <lineage>
        <taxon>Bacteria</taxon>
        <taxon>Pseudomonadati</taxon>
        <taxon>Pseudomonadota</taxon>
        <taxon>Gammaproteobacteria</taxon>
        <taxon>Chromatiales</taxon>
        <taxon>Chromatiaceae</taxon>
        <taxon>Thioalkalicoccus</taxon>
    </lineage>
</organism>
<sequence length="470" mass="52040">MTRPRVAIAGADGFIGSALCAALAQDHRVFALTRSPTWARMPPDRAGVVRRVCDLFSLDAVRTGLDGIDYAVYLAHSQAPSSRLTQARPADMDLVMADNFAQAAAESGVKQIVFVGGLIPEGFHISPLLWSRREVEMVLASRGTPVTALRAGLVVGAGGSAVGFLVDLVRRLPLIPLPGAAQSVTRPIALADLIRAIRQCLGRPEIYRGSFDLGGPDCLSYEQMARETAAILGLRRVIIRIPFIPLGLAAWAARLVSGAPASLIGPVIESLPQDTRMRDNPLQQIVGVASIPFCQALAAALDARRRRLPSPRQPTRRRDRILLRRASLVRSIQRIILPPGQDAAWVAGNYFRWLERGGVWPLICSHCDQDGSWTLCLRWPRLRLLTLRHAAAQSSRQRQVYRVGGGLLCRTDAPGQARFEFQTLLGDRYTMAAIHDYAPALPWYLYRWTQAPFHRWVMRRYQRHLARLAR</sequence>
<proteinExistence type="predicted"/>
<dbReference type="PANTHER" id="PTHR48079:SF6">
    <property type="entry name" value="NAD(P)-BINDING DOMAIN-CONTAINING PROTEIN-RELATED"/>
    <property type="match status" value="1"/>
</dbReference>
<dbReference type="EMBL" id="JBDKXB010000010">
    <property type="protein sequence ID" value="MEY6432635.1"/>
    <property type="molecule type" value="Genomic_DNA"/>
</dbReference>
<feature type="domain" description="NAD(P)-binding" evidence="1">
    <location>
        <begin position="10"/>
        <end position="118"/>
    </location>
</feature>
<dbReference type="Proteomes" id="UP001564408">
    <property type="component" value="Unassembled WGS sequence"/>
</dbReference>